<evidence type="ECO:0000313" key="2">
    <source>
        <dbReference type="Proteomes" id="UP000052068"/>
    </source>
</evidence>
<comment type="caution">
    <text evidence="1">The sequence shown here is derived from an EMBL/GenBank/DDBJ whole genome shotgun (WGS) entry which is preliminary data.</text>
</comment>
<protein>
    <submittedName>
        <fullName evidence="1">Uncharacterized protein</fullName>
    </submittedName>
</protein>
<accession>A0ABR5CMH0</accession>
<sequence>MPSHELPILVVHADRAEEGRLLVVRGANFWQVELWEGPWLLSSFDHTGARDSRDLFNLGKTAFFERPRTIAECVHGVDFDFKAGG</sequence>
<dbReference type="Proteomes" id="UP000052068">
    <property type="component" value="Unassembled WGS sequence"/>
</dbReference>
<organism evidence="1 2">
    <name type="scientific">Rhizobium nepotum 39/7</name>
    <dbReference type="NCBI Taxonomy" id="1368418"/>
    <lineage>
        <taxon>Bacteria</taxon>
        <taxon>Pseudomonadati</taxon>
        <taxon>Pseudomonadota</taxon>
        <taxon>Alphaproteobacteria</taxon>
        <taxon>Hyphomicrobiales</taxon>
        <taxon>Rhizobiaceae</taxon>
        <taxon>Rhizobium/Agrobacterium group</taxon>
        <taxon>Rhizobium</taxon>
    </lineage>
</organism>
<gene>
    <name evidence="1" type="ORF">RS75_20395</name>
</gene>
<keyword evidence="2" id="KW-1185">Reference proteome</keyword>
<reference evidence="1 2" key="1">
    <citation type="submission" date="2015-03" db="EMBL/GenBank/DDBJ databases">
        <title>Draft Genome Sequences of Agrobacterium nepotum Strain 39/7T (= CFBP 7436T = LMG 26435T) and Agrobacterium sp. Strain KFB 330 (= CFBP 8308 = LMG 28674).</title>
        <authorList>
            <person name="Kuzmanovic N."/>
            <person name="Pulawska J."/>
            <person name="Obradovic A."/>
        </authorList>
    </citation>
    <scope>NUCLEOTIDE SEQUENCE [LARGE SCALE GENOMIC DNA]</scope>
    <source>
        <strain evidence="1 2">39/7</strain>
    </source>
</reference>
<proteinExistence type="predicted"/>
<name>A0ABR5CMH0_9HYPH</name>
<evidence type="ECO:0000313" key="1">
    <source>
        <dbReference type="EMBL" id="KJF66033.1"/>
    </source>
</evidence>
<dbReference type="EMBL" id="JWJH01000020">
    <property type="protein sequence ID" value="KJF66033.1"/>
    <property type="molecule type" value="Genomic_DNA"/>
</dbReference>